<protein>
    <recommendedName>
        <fullName evidence="2">DUF3089 domain-containing protein</fullName>
    </recommendedName>
</protein>
<dbReference type="InterPro" id="IPR029058">
    <property type="entry name" value="AB_hydrolase_fold"/>
</dbReference>
<gene>
    <name evidence="1" type="ORF">GALL_102690</name>
</gene>
<evidence type="ECO:0008006" key="2">
    <source>
        <dbReference type="Google" id="ProtNLM"/>
    </source>
</evidence>
<reference evidence="1" key="1">
    <citation type="submission" date="2016-10" db="EMBL/GenBank/DDBJ databases">
        <title>Sequence of Gallionella enrichment culture.</title>
        <authorList>
            <person name="Poehlein A."/>
            <person name="Muehling M."/>
            <person name="Daniel R."/>
        </authorList>
    </citation>
    <scope>NUCLEOTIDE SEQUENCE</scope>
</reference>
<name>A0A1J5T646_9ZZZZ</name>
<dbReference type="AlphaFoldDB" id="A0A1J5T646"/>
<evidence type="ECO:0000313" key="1">
    <source>
        <dbReference type="EMBL" id="OIR07606.1"/>
    </source>
</evidence>
<dbReference type="EMBL" id="MLJW01000036">
    <property type="protein sequence ID" value="OIR07606.1"/>
    <property type="molecule type" value="Genomic_DNA"/>
</dbReference>
<proteinExistence type="predicted"/>
<sequence>MKKTAVFFLMIFLLSCSNKYHRFASNYTFRSNDGKPDYANLDYWAANPLKHNTSDSVPAPLLKNYHRDSSVDIFFIYPTSYTNMKMPFGWNAPIDNSEINAKTDYSSILYQASVFNEAGRIFSPRYRQANLKAYFPVTKEDTTNAVAAFDLAYQDIKSAFEYYLQHYNNGRPIIIASHSQGTTHAKRLLKEFFDGKPLQKKLVAAYIVGIFVQPDLLTNIKACETPGQTGCICSWRTFKEGYKPPFVREEKFTAVVTNPITWSATNPTALRNENKGSVLFNFNKLYSGVADAKTEEGVLWTRKPKFFGNLFYTSKNYHIADYNFYYLSIRNNVEERIKEYFKK</sequence>
<organism evidence="1">
    <name type="scientific">mine drainage metagenome</name>
    <dbReference type="NCBI Taxonomy" id="410659"/>
    <lineage>
        <taxon>unclassified sequences</taxon>
        <taxon>metagenomes</taxon>
        <taxon>ecological metagenomes</taxon>
    </lineage>
</organism>
<comment type="caution">
    <text evidence="1">The sequence shown here is derived from an EMBL/GenBank/DDBJ whole genome shotgun (WGS) entry which is preliminary data.</text>
</comment>
<dbReference type="Pfam" id="PF11288">
    <property type="entry name" value="DUF3089"/>
    <property type="match status" value="1"/>
</dbReference>
<accession>A0A1J5T646</accession>
<dbReference type="PROSITE" id="PS51257">
    <property type="entry name" value="PROKAR_LIPOPROTEIN"/>
    <property type="match status" value="1"/>
</dbReference>
<dbReference type="SUPFAM" id="SSF53474">
    <property type="entry name" value="alpha/beta-Hydrolases"/>
    <property type="match status" value="1"/>
</dbReference>
<dbReference type="InterPro" id="IPR021440">
    <property type="entry name" value="DUF3089"/>
</dbReference>